<dbReference type="PANTHER" id="PTHR14024:SF49">
    <property type="entry name" value="LIPID STORAGE DROPLETS SURFACE-BINDING PROTEIN 1"/>
    <property type="match status" value="1"/>
</dbReference>
<reference evidence="5 6" key="1">
    <citation type="submission" date="2024-05" db="EMBL/GenBank/DDBJ databases">
        <title>Genetic variation in Jamaican populations of the coffee berry borer (Hypothenemus hampei).</title>
        <authorList>
            <person name="Errbii M."/>
            <person name="Myrie A."/>
        </authorList>
    </citation>
    <scope>NUCLEOTIDE SEQUENCE [LARGE SCALE GENOMIC DNA]</scope>
    <source>
        <strain evidence="5">JA-Hopewell-2020-01-JO</strain>
        <tissue evidence="5">Whole body</tissue>
    </source>
</reference>
<evidence type="ECO:0000313" key="5">
    <source>
        <dbReference type="EMBL" id="KAL1505636.1"/>
    </source>
</evidence>
<dbReference type="PANTHER" id="PTHR14024">
    <property type="entry name" value="PERILIPIN"/>
    <property type="match status" value="1"/>
</dbReference>
<accession>A0ABD1EXS8</accession>
<comment type="subcellular location">
    <subcellularLocation>
        <location evidence="1">Lipid droplet</location>
    </subcellularLocation>
</comment>
<sequence>MSATDVVNESNNTAQVPTPTCMESVNRIVKLPVVESTIQTAQNIYEKVKDYNSVTNWTLQTAENTAYKAVDIAKPYACPVIKNFEGPIKKVDDVLCSGLDYVENKVPAVKLPPKEIYNSTKEFVTPAVDTAIHFVEPAMKTAKDILEPAVNKTRSLVEPVVEPIVENVKQKVDGFLHKNQEAPEGQEQNEQTGSQTKESSPGKK</sequence>
<dbReference type="GO" id="GO:0005811">
    <property type="term" value="C:lipid droplet"/>
    <property type="evidence" value="ECO:0007669"/>
    <property type="project" value="UniProtKB-SubCell"/>
</dbReference>
<dbReference type="InterPro" id="IPR004279">
    <property type="entry name" value="Perilipin"/>
</dbReference>
<name>A0ABD1EXS8_HYPHA</name>
<evidence type="ECO:0000256" key="4">
    <source>
        <dbReference type="SAM" id="MobiDB-lite"/>
    </source>
</evidence>
<keyword evidence="6" id="KW-1185">Reference proteome</keyword>
<evidence type="ECO:0000256" key="2">
    <source>
        <dbReference type="ARBA" id="ARBA00006311"/>
    </source>
</evidence>
<comment type="similarity">
    <text evidence="2">Belongs to the perilipin family.</text>
</comment>
<proteinExistence type="inferred from homology"/>
<dbReference type="Pfam" id="PF03036">
    <property type="entry name" value="Perilipin"/>
    <property type="match status" value="1"/>
</dbReference>
<evidence type="ECO:0000256" key="3">
    <source>
        <dbReference type="ARBA" id="ARBA00022677"/>
    </source>
</evidence>
<dbReference type="Proteomes" id="UP001566132">
    <property type="component" value="Unassembled WGS sequence"/>
</dbReference>
<dbReference type="AlphaFoldDB" id="A0ABD1EXS8"/>
<dbReference type="EMBL" id="JBDJPC010000004">
    <property type="protein sequence ID" value="KAL1505636.1"/>
    <property type="molecule type" value="Genomic_DNA"/>
</dbReference>
<protein>
    <submittedName>
        <fullName evidence="5">Uncharacterized protein</fullName>
    </submittedName>
</protein>
<comment type="caution">
    <text evidence="5">The sequence shown here is derived from an EMBL/GenBank/DDBJ whole genome shotgun (WGS) entry which is preliminary data.</text>
</comment>
<evidence type="ECO:0000313" key="6">
    <source>
        <dbReference type="Proteomes" id="UP001566132"/>
    </source>
</evidence>
<organism evidence="5 6">
    <name type="scientific">Hypothenemus hampei</name>
    <name type="common">Coffee berry borer</name>
    <dbReference type="NCBI Taxonomy" id="57062"/>
    <lineage>
        <taxon>Eukaryota</taxon>
        <taxon>Metazoa</taxon>
        <taxon>Ecdysozoa</taxon>
        <taxon>Arthropoda</taxon>
        <taxon>Hexapoda</taxon>
        <taxon>Insecta</taxon>
        <taxon>Pterygota</taxon>
        <taxon>Neoptera</taxon>
        <taxon>Endopterygota</taxon>
        <taxon>Coleoptera</taxon>
        <taxon>Polyphaga</taxon>
        <taxon>Cucujiformia</taxon>
        <taxon>Curculionidae</taxon>
        <taxon>Scolytinae</taxon>
        <taxon>Hypothenemus</taxon>
    </lineage>
</organism>
<feature type="compositionally biased region" description="Basic and acidic residues" evidence="4">
    <location>
        <begin position="172"/>
        <end position="181"/>
    </location>
</feature>
<feature type="region of interest" description="Disordered" evidence="4">
    <location>
        <begin position="172"/>
        <end position="204"/>
    </location>
</feature>
<evidence type="ECO:0000256" key="1">
    <source>
        <dbReference type="ARBA" id="ARBA00004502"/>
    </source>
</evidence>
<gene>
    <name evidence="5" type="ORF">ABEB36_005157</name>
</gene>
<keyword evidence="3" id="KW-0551">Lipid droplet</keyword>
<feature type="compositionally biased region" description="Polar residues" evidence="4">
    <location>
        <begin position="186"/>
        <end position="204"/>
    </location>
</feature>